<organism evidence="2">
    <name type="scientific">Davidia involucrata</name>
    <name type="common">Dove tree</name>
    <dbReference type="NCBI Taxonomy" id="16924"/>
    <lineage>
        <taxon>Eukaryota</taxon>
        <taxon>Viridiplantae</taxon>
        <taxon>Streptophyta</taxon>
        <taxon>Embryophyta</taxon>
        <taxon>Tracheophyta</taxon>
        <taxon>Spermatophyta</taxon>
        <taxon>Magnoliopsida</taxon>
        <taxon>eudicotyledons</taxon>
        <taxon>Gunneridae</taxon>
        <taxon>Pentapetalae</taxon>
        <taxon>asterids</taxon>
        <taxon>Cornales</taxon>
        <taxon>Nyssaceae</taxon>
        <taxon>Davidia</taxon>
    </lineage>
</organism>
<feature type="transmembrane region" description="Helical" evidence="1">
    <location>
        <begin position="123"/>
        <end position="140"/>
    </location>
</feature>
<dbReference type="Pfam" id="PF25114">
    <property type="entry name" value="AtTam38"/>
    <property type="match status" value="1"/>
</dbReference>
<proteinExistence type="predicted"/>
<sequence length="359" mass="39416">MSVTLSSLCSPNPSLKPPHLPFKFSLQTRSCTPTRNQTIPSRSSPIRIQSFKTEYTHNLLSFSGKQLGFSFSRKLGFRASAENGEGEIESVVDNAEEEARGQSTMPERFRHLTKEVPEPPVRWPWLIALAFLVYAWRTVLYEMSNWKKAVVGIIHFIGYLLKLALALVFYIIGDPVTSLIRGVETTLYTIRAFYSGVVAYAPVRELTVTIMLASAVLAIAEAAVPDSVNCQPYLLTVAGLIGYAAVRGFISELFFWTLLLGLFGFARLVKKRDYVSSALPVAAVLAAVGEPWVRVVVMGSYLALAITHHSKKPSEAKDEGEAAGTGGKVPLPLFWAALAIGVRVAAKWAGNRHLTWMVA</sequence>
<evidence type="ECO:0008006" key="3">
    <source>
        <dbReference type="Google" id="ProtNLM"/>
    </source>
</evidence>
<keyword evidence="1" id="KW-0472">Membrane</keyword>
<dbReference type="InterPro" id="IPR056894">
    <property type="entry name" value="AtTam38"/>
</dbReference>
<name>A0A5B7BWL3_DAVIN</name>
<gene>
    <name evidence="2" type="ORF">Din_042506</name>
</gene>
<keyword evidence="1" id="KW-0812">Transmembrane</keyword>
<reference evidence="2" key="1">
    <citation type="submission" date="2019-08" db="EMBL/GenBank/DDBJ databases">
        <title>Reference gene set and small RNA set construction with multiple tissues from Davidia involucrata Baill.</title>
        <authorList>
            <person name="Yang H."/>
            <person name="Zhou C."/>
            <person name="Li G."/>
            <person name="Wang J."/>
            <person name="Gao P."/>
            <person name="Wang M."/>
            <person name="Wang R."/>
            <person name="Zhao Y."/>
        </authorList>
    </citation>
    <scope>NUCLEOTIDE SEQUENCE</scope>
    <source>
        <tissue evidence="2">Mixed with DoveR01_LX</tissue>
    </source>
</reference>
<accession>A0A5B7BWL3</accession>
<dbReference type="AlphaFoldDB" id="A0A5B7BWL3"/>
<keyword evidence="1" id="KW-1133">Transmembrane helix</keyword>
<evidence type="ECO:0000256" key="1">
    <source>
        <dbReference type="SAM" id="Phobius"/>
    </source>
</evidence>
<feature type="transmembrane region" description="Helical" evidence="1">
    <location>
        <begin position="152"/>
        <end position="172"/>
    </location>
</feature>
<dbReference type="EMBL" id="GHES01042506">
    <property type="protein sequence ID" value="MPA73065.1"/>
    <property type="molecule type" value="Transcribed_RNA"/>
</dbReference>
<feature type="transmembrane region" description="Helical" evidence="1">
    <location>
        <begin position="232"/>
        <end position="259"/>
    </location>
</feature>
<evidence type="ECO:0000313" key="2">
    <source>
        <dbReference type="EMBL" id="MPA73065.1"/>
    </source>
</evidence>
<protein>
    <recommendedName>
        <fullName evidence="3">Embryo defective 1923</fullName>
    </recommendedName>
</protein>